<sequence length="253" mass="29373">MTQCQIDLVREATKCDYEQLDTNLLKREAVFTIDNETKVFIKKTGRRLQQKTFIHIVVKELFASMEKEIDNITFHEGLPSSEQVDAWSEKREHMLLILDDLLATAVNDVEVLNLFTVKSHHQNISLLMLTQNLYHSPVSFKSHSYSSKDCACSLKMMKEMILIPKHKYESVLQKQNEDQPKAEVVLNDTPSRDVNQHNLSYDQKSLHDDLQSLINITIPSRYKDKALRLLLYLQKHSSIKWDKQGEVCIDGKN</sequence>
<protein>
    <submittedName>
        <fullName evidence="1">Uncharacterized protein</fullName>
    </submittedName>
</protein>
<dbReference type="EMBL" id="CACVKT020009473">
    <property type="protein sequence ID" value="CAC5422024.1"/>
    <property type="molecule type" value="Genomic_DNA"/>
</dbReference>
<reference evidence="1 2" key="1">
    <citation type="submission" date="2020-06" db="EMBL/GenBank/DDBJ databases">
        <authorList>
            <person name="Li R."/>
            <person name="Bekaert M."/>
        </authorList>
    </citation>
    <scope>NUCLEOTIDE SEQUENCE [LARGE SCALE GENOMIC DNA]</scope>
    <source>
        <strain evidence="2">wild</strain>
    </source>
</reference>
<organism evidence="1 2">
    <name type="scientific">Mytilus coruscus</name>
    <name type="common">Sea mussel</name>
    <dbReference type="NCBI Taxonomy" id="42192"/>
    <lineage>
        <taxon>Eukaryota</taxon>
        <taxon>Metazoa</taxon>
        <taxon>Spiralia</taxon>
        <taxon>Lophotrochozoa</taxon>
        <taxon>Mollusca</taxon>
        <taxon>Bivalvia</taxon>
        <taxon>Autobranchia</taxon>
        <taxon>Pteriomorphia</taxon>
        <taxon>Mytilida</taxon>
        <taxon>Mytiloidea</taxon>
        <taxon>Mytilidae</taxon>
        <taxon>Mytilinae</taxon>
        <taxon>Mytilus</taxon>
    </lineage>
</organism>
<evidence type="ECO:0000313" key="1">
    <source>
        <dbReference type="EMBL" id="CAC5422024.1"/>
    </source>
</evidence>
<name>A0A6J8EN59_MYTCO</name>
<dbReference type="InterPro" id="IPR006758">
    <property type="entry name" value="A32L"/>
</dbReference>
<dbReference type="OrthoDB" id="10375782at2759"/>
<gene>
    <name evidence="1" type="ORF">MCOR_54096</name>
</gene>
<dbReference type="Pfam" id="PF04665">
    <property type="entry name" value="Pox_A32"/>
    <property type="match status" value="1"/>
</dbReference>
<keyword evidence="2" id="KW-1185">Reference proteome</keyword>
<accession>A0A6J8EN59</accession>
<proteinExistence type="predicted"/>
<dbReference type="Proteomes" id="UP000507470">
    <property type="component" value="Unassembled WGS sequence"/>
</dbReference>
<dbReference type="AlphaFoldDB" id="A0A6J8EN59"/>
<evidence type="ECO:0000313" key="2">
    <source>
        <dbReference type="Proteomes" id="UP000507470"/>
    </source>
</evidence>